<proteinExistence type="predicted"/>
<dbReference type="RefSeq" id="WP_111599510.1">
    <property type="nucleotide sequence ID" value="NZ_QLLL01000008.1"/>
</dbReference>
<feature type="chain" id="PRO_5016245180" evidence="1">
    <location>
        <begin position="22"/>
        <end position="526"/>
    </location>
</feature>
<evidence type="ECO:0000313" key="4">
    <source>
        <dbReference type="Proteomes" id="UP000249547"/>
    </source>
</evidence>
<dbReference type="EMBL" id="QLLL01000008">
    <property type="protein sequence ID" value="RAJ00393.1"/>
    <property type="molecule type" value="Genomic_DNA"/>
</dbReference>
<evidence type="ECO:0000259" key="2">
    <source>
        <dbReference type="Pfam" id="PF03572"/>
    </source>
</evidence>
<dbReference type="OrthoDB" id="2327485at2"/>
<accession>A0A327QB11</accession>
<evidence type="ECO:0000313" key="3">
    <source>
        <dbReference type="EMBL" id="RAJ00393.1"/>
    </source>
</evidence>
<keyword evidence="1" id="KW-0732">Signal</keyword>
<reference evidence="3 4" key="1">
    <citation type="submission" date="2018-06" db="EMBL/GenBank/DDBJ databases">
        <title>Genomic Encyclopedia of Archaeal and Bacterial Type Strains, Phase II (KMG-II): from individual species to whole genera.</title>
        <authorList>
            <person name="Goeker M."/>
        </authorList>
    </citation>
    <scope>NUCLEOTIDE SEQUENCE [LARGE SCALE GENOMIC DNA]</scope>
    <source>
        <strain evidence="3 4">DSM 23857</strain>
    </source>
</reference>
<feature type="domain" description="Tail specific protease" evidence="2">
    <location>
        <begin position="279"/>
        <end position="438"/>
    </location>
</feature>
<dbReference type="Pfam" id="PF03572">
    <property type="entry name" value="Peptidase_S41"/>
    <property type="match status" value="1"/>
</dbReference>
<feature type="signal peptide" evidence="1">
    <location>
        <begin position="1"/>
        <end position="21"/>
    </location>
</feature>
<dbReference type="GO" id="GO:0006508">
    <property type="term" value="P:proteolysis"/>
    <property type="evidence" value="ECO:0007669"/>
    <property type="project" value="InterPro"/>
</dbReference>
<comment type="caution">
    <text evidence="3">The sequence shown here is derived from an EMBL/GenBank/DDBJ whole genome shotgun (WGS) entry which is preliminary data.</text>
</comment>
<dbReference type="AlphaFoldDB" id="A0A327QB11"/>
<dbReference type="Gene3D" id="3.90.226.10">
    <property type="entry name" value="2-enoyl-CoA Hydratase, Chain A, domain 1"/>
    <property type="match status" value="1"/>
</dbReference>
<protein>
    <submittedName>
        <fullName evidence="3">Peptidase S41-like protein</fullName>
    </submittedName>
</protein>
<keyword evidence="4" id="KW-1185">Reference proteome</keyword>
<dbReference type="GO" id="GO:0008236">
    <property type="term" value="F:serine-type peptidase activity"/>
    <property type="evidence" value="ECO:0007669"/>
    <property type="project" value="InterPro"/>
</dbReference>
<gene>
    <name evidence="3" type="ORF">LX64_04098</name>
</gene>
<dbReference type="InterPro" id="IPR005151">
    <property type="entry name" value="Tail-specific_protease"/>
</dbReference>
<evidence type="ECO:0000256" key="1">
    <source>
        <dbReference type="SAM" id="SignalP"/>
    </source>
</evidence>
<name>A0A327QB11_9BACT</name>
<dbReference type="Proteomes" id="UP000249547">
    <property type="component" value="Unassembled WGS sequence"/>
</dbReference>
<organism evidence="3 4">
    <name type="scientific">Chitinophaga skermanii</name>
    <dbReference type="NCBI Taxonomy" id="331697"/>
    <lineage>
        <taxon>Bacteria</taxon>
        <taxon>Pseudomonadati</taxon>
        <taxon>Bacteroidota</taxon>
        <taxon>Chitinophagia</taxon>
        <taxon>Chitinophagales</taxon>
        <taxon>Chitinophagaceae</taxon>
        <taxon>Chitinophaga</taxon>
    </lineage>
</organism>
<dbReference type="SUPFAM" id="SSF52096">
    <property type="entry name" value="ClpP/crotonase"/>
    <property type="match status" value="1"/>
</dbReference>
<dbReference type="InterPro" id="IPR029045">
    <property type="entry name" value="ClpP/crotonase-like_dom_sf"/>
</dbReference>
<sequence>MKRVIFIFILPLLAWATNASCQQTDIKDSLPTFTYQQMLEDYDTLVSNIKQVSPIIYYNKEVRGIDFEQHARTLRSLITPQTTTGNFLQIVAKTLRAAQDGHTGRLGTWQLDIMKKYWIPDGHVPGIDSADTENAYKYAAYFKQLEQTKLDLNLVYTNGEYYNLLPFIYKGKQYPAAMRLARCNGVAIHAYVASLVETVSPLRWDRKQNRVYEETFYMHPSNFRNNTLQLEFVHHNNKVEQLNITTKDTLIFSQKSNGKYGYNSSSDSLVIHYFEQQGIFYVKLPMMIQEMGDTIKQALTTTMKDHKIRAVVVDIRGNGGGSDLTYSKFLSMIVKAPLRMNIVVGRNFSPFIQKRWQINSDTIARRPAYTFKPNTPTLKEPSMYFIQQSYDFVVPDSNTYALDAKIYILQDRFIYSSASNLSSLAKYSDQLVSIGQTPDLLGGLQADPIVMMLPHSKIIFRVEPQVDFTGIEKIDDLFQNNVEHYVPYTIEQLYLRVTTKEDVNGKQYLLQHDPLFKKVLALEKKP</sequence>